<sequence>MAIHGIGVDLVRTARLGKSYASYGDRFLKRYLHPKEIAHFHRLLADTSSQGLVNQTQWAVKEATLKAFQSWRIPFPDVYIDKVPAAIPAVVASISELPPRTKAPVVPVLAFDGATKTLADSLSIHRAHVSISHDGDYTLAHVVLESASSS</sequence>
<dbReference type="SUPFAM" id="SSF56214">
    <property type="entry name" value="4'-phosphopantetheinyl transferase"/>
    <property type="match status" value="1"/>
</dbReference>
<dbReference type="Pfam" id="PF01648">
    <property type="entry name" value="ACPS"/>
    <property type="match status" value="1"/>
</dbReference>
<proteinExistence type="predicted"/>
<protein>
    <recommendedName>
        <fullName evidence="4">4'-phosphopantetheinyl transferase domain-containing protein</fullName>
    </recommendedName>
</protein>
<evidence type="ECO:0000256" key="2">
    <source>
        <dbReference type="ARBA" id="ARBA00022723"/>
    </source>
</evidence>
<dbReference type="OrthoDB" id="15433at2759"/>
<keyword evidence="6" id="KW-1185">Reference proteome</keyword>
<feature type="domain" description="4'-phosphopantetheinyl transferase" evidence="4">
    <location>
        <begin position="5"/>
        <end position="88"/>
    </location>
</feature>
<dbReference type="NCBIfam" id="TIGR00556">
    <property type="entry name" value="pantethn_trn"/>
    <property type="match status" value="1"/>
</dbReference>
<accession>A0A1V9ZRM9</accession>
<reference evidence="5 6" key="1">
    <citation type="journal article" date="2014" name="Genome Biol. Evol.">
        <title>The secreted proteins of Achlya hypogyna and Thraustotheca clavata identify the ancestral oomycete secretome and reveal gene acquisitions by horizontal gene transfer.</title>
        <authorList>
            <person name="Misner I."/>
            <person name="Blouin N."/>
            <person name="Leonard G."/>
            <person name="Richards T.A."/>
            <person name="Lane C.E."/>
        </authorList>
    </citation>
    <scope>NUCLEOTIDE SEQUENCE [LARGE SCALE GENOMIC DNA]</scope>
    <source>
        <strain evidence="5 6">ATCC 48635</strain>
    </source>
</reference>
<comment type="caution">
    <text evidence="5">The sequence shown here is derived from an EMBL/GenBank/DDBJ whole genome shotgun (WGS) entry which is preliminary data.</text>
</comment>
<name>A0A1V9ZRM9_ACHHY</name>
<dbReference type="STRING" id="1202772.A0A1V9ZRM9"/>
<organism evidence="5 6">
    <name type="scientific">Achlya hypogyna</name>
    <name type="common">Oomycete</name>
    <name type="synonym">Protoachlya hypogyna</name>
    <dbReference type="NCBI Taxonomy" id="1202772"/>
    <lineage>
        <taxon>Eukaryota</taxon>
        <taxon>Sar</taxon>
        <taxon>Stramenopiles</taxon>
        <taxon>Oomycota</taxon>
        <taxon>Saprolegniomycetes</taxon>
        <taxon>Saprolegniales</taxon>
        <taxon>Achlyaceae</taxon>
        <taxon>Achlya</taxon>
    </lineage>
</organism>
<dbReference type="GO" id="GO:0006633">
    <property type="term" value="P:fatty acid biosynthetic process"/>
    <property type="evidence" value="ECO:0007669"/>
    <property type="project" value="InterPro"/>
</dbReference>
<dbReference type="Gene3D" id="3.90.470.20">
    <property type="entry name" value="4'-phosphopantetheinyl transferase domain"/>
    <property type="match status" value="1"/>
</dbReference>
<dbReference type="GO" id="GO:0008897">
    <property type="term" value="F:holo-[acyl-carrier-protein] synthase activity"/>
    <property type="evidence" value="ECO:0007669"/>
    <property type="project" value="InterPro"/>
</dbReference>
<dbReference type="InterPro" id="IPR008278">
    <property type="entry name" value="4-PPantetheinyl_Trfase_dom"/>
</dbReference>
<dbReference type="Proteomes" id="UP000243579">
    <property type="component" value="Unassembled WGS sequence"/>
</dbReference>
<dbReference type="EMBL" id="JNBR01000028">
    <property type="protein sequence ID" value="OQS00611.1"/>
    <property type="molecule type" value="Genomic_DNA"/>
</dbReference>
<evidence type="ECO:0000259" key="4">
    <source>
        <dbReference type="Pfam" id="PF01648"/>
    </source>
</evidence>
<evidence type="ECO:0000313" key="5">
    <source>
        <dbReference type="EMBL" id="OQS00611.1"/>
    </source>
</evidence>
<dbReference type="InterPro" id="IPR037143">
    <property type="entry name" value="4-PPantetheinyl_Trfase_dom_sf"/>
</dbReference>
<dbReference type="GO" id="GO:0000287">
    <property type="term" value="F:magnesium ion binding"/>
    <property type="evidence" value="ECO:0007669"/>
    <property type="project" value="InterPro"/>
</dbReference>
<evidence type="ECO:0000256" key="3">
    <source>
        <dbReference type="ARBA" id="ARBA00022842"/>
    </source>
</evidence>
<keyword evidence="3" id="KW-0460">Magnesium</keyword>
<gene>
    <name evidence="5" type="ORF">ACHHYP_03247</name>
</gene>
<keyword evidence="2" id="KW-0479">Metal-binding</keyword>
<evidence type="ECO:0000313" key="6">
    <source>
        <dbReference type="Proteomes" id="UP000243579"/>
    </source>
</evidence>
<dbReference type="InterPro" id="IPR004568">
    <property type="entry name" value="Ppantetheine-prot_Trfase_dom"/>
</dbReference>
<evidence type="ECO:0000256" key="1">
    <source>
        <dbReference type="ARBA" id="ARBA00022679"/>
    </source>
</evidence>
<keyword evidence="1" id="KW-0808">Transferase</keyword>
<dbReference type="AlphaFoldDB" id="A0A1V9ZRM9"/>